<dbReference type="SUPFAM" id="SSF88946">
    <property type="entry name" value="Sigma2 domain of RNA polymerase sigma factors"/>
    <property type="match status" value="1"/>
</dbReference>
<reference evidence="10 11" key="1">
    <citation type="journal article" date="2011" name="J. Bacteriol.">
        <title>Genome sequence of the verrucomicrobium Opitutus terrae PB90-1, an abundant inhabitant of rice paddy soil ecosystems.</title>
        <authorList>
            <person name="van Passel M.W."/>
            <person name="Kant R."/>
            <person name="Palva A."/>
            <person name="Copeland A."/>
            <person name="Lucas S."/>
            <person name="Lapidus A."/>
            <person name="Glavina del Rio T."/>
            <person name="Pitluck S."/>
            <person name="Goltsman E."/>
            <person name="Clum A."/>
            <person name="Sun H."/>
            <person name="Schmutz J."/>
            <person name="Larimer F.W."/>
            <person name="Land M.L."/>
            <person name="Hauser L."/>
            <person name="Kyrpides N."/>
            <person name="Mikhailova N."/>
            <person name="Richardson P.P."/>
            <person name="Janssen P.H."/>
            <person name="de Vos W.M."/>
            <person name="Smidt H."/>
        </authorList>
    </citation>
    <scope>NUCLEOTIDE SEQUENCE [LARGE SCALE GENOMIC DNA]</scope>
    <source>
        <strain evidence="11">DSM 11246 / JCM 15787 / PB90-1</strain>
    </source>
</reference>
<evidence type="ECO:0000256" key="1">
    <source>
        <dbReference type="ARBA" id="ARBA00022490"/>
    </source>
</evidence>
<dbReference type="InterPro" id="IPR050239">
    <property type="entry name" value="Sigma-70_RNA_pol_init_factors"/>
</dbReference>
<dbReference type="InterPro" id="IPR014284">
    <property type="entry name" value="RNA_pol_sigma-70_dom"/>
</dbReference>
<dbReference type="Proteomes" id="UP000007013">
    <property type="component" value="Chromosome"/>
</dbReference>
<feature type="region of interest" description="Disordered" evidence="7">
    <location>
        <begin position="1"/>
        <end position="39"/>
    </location>
</feature>
<keyword evidence="3 6" id="KW-0731">Sigma factor</keyword>
<dbReference type="InterPro" id="IPR013325">
    <property type="entry name" value="RNA_pol_sigma_r2"/>
</dbReference>
<comment type="function">
    <text evidence="6">Sigma factors are initiation factors that promote the attachment of RNA polymerase to specific initiation sites and are then released. This sigma factor is the primary sigma factor during exponential growth.</text>
</comment>
<dbReference type="InterPro" id="IPR000943">
    <property type="entry name" value="RNA_pol_sigma70"/>
</dbReference>
<dbReference type="InterPro" id="IPR007630">
    <property type="entry name" value="RNA_pol_sigma70_r4"/>
</dbReference>
<dbReference type="Pfam" id="PF04539">
    <property type="entry name" value="Sigma70_r3"/>
    <property type="match status" value="1"/>
</dbReference>
<comment type="similarity">
    <text evidence="6">Belongs to the sigma-70 factor family. RpoD/SigA subfamily.</text>
</comment>
<feature type="region of interest" description="Disordered" evidence="7">
    <location>
        <begin position="591"/>
        <end position="640"/>
    </location>
</feature>
<dbReference type="GO" id="GO:0006352">
    <property type="term" value="P:DNA-templated transcription initiation"/>
    <property type="evidence" value="ECO:0007669"/>
    <property type="project" value="UniProtKB-UniRule"/>
</dbReference>
<dbReference type="GO" id="GO:0005737">
    <property type="term" value="C:cytoplasm"/>
    <property type="evidence" value="ECO:0007669"/>
    <property type="project" value="UniProtKB-SubCell"/>
</dbReference>
<dbReference type="PROSITE" id="PS00716">
    <property type="entry name" value="SIGMA70_2"/>
    <property type="match status" value="1"/>
</dbReference>
<dbReference type="Pfam" id="PF04545">
    <property type="entry name" value="Sigma70_r4"/>
    <property type="match status" value="1"/>
</dbReference>
<dbReference type="InterPro" id="IPR042189">
    <property type="entry name" value="RNA_pol_sigma_70_r1_1_sf"/>
</dbReference>
<dbReference type="Gene3D" id="1.10.601.10">
    <property type="entry name" value="RNA Polymerase Primary Sigma Factor"/>
    <property type="match status" value="1"/>
</dbReference>
<feature type="region of interest" description="Sigma-70 factor domain-2" evidence="6">
    <location>
        <begin position="341"/>
        <end position="411"/>
    </location>
</feature>
<dbReference type="NCBIfam" id="TIGR02937">
    <property type="entry name" value="sigma70-ECF"/>
    <property type="match status" value="2"/>
</dbReference>
<dbReference type="STRING" id="452637.Oter_4595"/>
<evidence type="ECO:0000256" key="4">
    <source>
        <dbReference type="ARBA" id="ARBA00023125"/>
    </source>
</evidence>
<dbReference type="KEGG" id="ote:Oter_4595"/>
<dbReference type="PANTHER" id="PTHR30603:SF60">
    <property type="entry name" value="RNA POLYMERASE SIGMA FACTOR RPOD"/>
    <property type="match status" value="1"/>
</dbReference>
<dbReference type="CDD" id="cd06171">
    <property type="entry name" value="Sigma70_r4"/>
    <property type="match status" value="1"/>
</dbReference>
<keyword evidence="1 6" id="KW-0963">Cytoplasm</keyword>
<feature type="region of interest" description="Sigma-70 factor domain-4" evidence="6">
    <location>
        <begin position="509"/>
        <end position="562"/>
    </location>
</feature>
<keyword evidence="2 6" id="KW-0805">Transcription regulation</keyword>
<proteinExistence type="inferred from homology"/>
<feature type="DNA-binding region" description="H-T-H motif" evidence="6">
    <location>
        <begin position="535"/>
        <end position="554"/>
    </location>
</feature>
<dbReference type="InterPro" id="IPR013324">
    <property type="entry name" value="RNA_pol_sigma_r3/r4-like"/>
</dbReference>
<dbReference type="InterPro" id="IPR036388">
    <property type="entry name" value="WH-like_DNA-bd_sf"/>
</dbReference>
<evidence type="ECO:0000256" key="2">
    <source>
        <dbReference type="ARBA" id="ARBA00023015"/>
    </source>
</evidence>
<dbReference type="Pfam" id="PF03979">
    <property type="entry name" value="Sigma70_r1_1"/>
    <property type="match status" value="1"/>
</dbReference>
<dbReference type="NCBIfam" id="TIGR02393">
    <property type="entry name" value="RpoD_Cterm"/>
    <property type="match status" value="1"/>
</dbReference>
<dbReference type="AlphaFoldDB" id="B1ZQW8"/>
<evidence type="ECO:0000313" key="10">
    <source>
        <dbReference type="EMBL" id="ACB77866.1"/>
    </source>
</evidence>
<feature type="compositionally biased region" description="Pro residues" evidence="7">
    <location>
        <begin position="630"/>
        <end position="640"/>
    </location>
</feature>
<feature type="domain" description="RNA polymerase sigma-70" evidence="9">
    <location>
        <begin position="534"/>
        <end position="560"/>
    </location>
</feature>
<keyword evidence="4 6" id="KW-0238">DNA-binding</keyword>
<dbReference type="InterPro" id="IPR012760">
    <property type="entry name" value="RNA_pol_sigma_RpoD_C"/>
</dbReference>
<feature type="region of interest" description="Sigma-70 factor domain-3" evidence="6">
    <location>
        <begin position="420"/>
        <end position="496"/>
    </location>
</feature>
<dbReference type="OrthoDB" id="9809557at2"/>
<feature type="short sequence motif" description="Interaction with polymerase core subunit RpoC" evidence="6">
    <location>
        <begin position="365"/>
        <end position="368"/>
    </location>
</feature>
<dbReference type="RefSeq" id="WP_012377380.1">
    <property type="nucleotide sequence ID" value="NC_010571.1"/>
</dbReference>
<feature type="domain" description="RNA polymerase sigma-70" evidence="8">
    <location>
        <begin position="365"/>
        <end position="378"/>
    </location>
</feature>
<dbReference type="PANTHER" id="PTHR30603">
    <property type="entry name" value="RNA POLYMERASE SIGMA FACTOR RPO"/>
    <property type="match status" value="1"/>
</dbReference>
<dbReference type="InterPro" id="IPR007627">
    <property type="entry name" value="RNA_pol_sigma70_r2"/>
</dbReference>
<evidence type="ECO:0000256" key="3">
    <source>
        <dbReference type="ARBA" id="ARBA00023082"/>
    </source>
</evidence>
<dbReference type="GO" id="GO:0016987">
    <property type="term" value="F:sigma factor activity"/>
    <property type="evidence" value="ECO:0007669"/>
    <property type="project" value="UniProtKB-UniRule"/>
</dbReference>
<organism evidence="10 11">
    <name type="scientific">Opitutus terrae (strain DSM 11246 / JCM 15787 / PB90-1)</name>
    <dbReference type="NCBI Taxonomy" id="452637"/>
    <lineage>
        <taxon>Bacteria</taxon>
        <taxon>Pseudomonadati</taxon>
        <taxon>Verrucomicrobiota</taxon>
        <taxon>Opitutia</taxon>
        <taxon>Opitutales</taxon>
        <taxon>Opitutaceae</taxon>
        <taxon>Opitutus</taxon>
    </lineage>
</organism>
<dbReference type="eggNOG" id="COG0568">
    <property type="taxonomic scope" value="Bacteria"/>
</dbReference>
<accession>B1ZQW8</accession>
<dbReference type="InterPro" id="IPR009042">
    <property type="entry name" value="RNA_pol_sigma70_r1_2"/>
</dbReference>
<evidence type="ECO:0000256" key="6">
    <source>
        <dbReference type="HAMAP-Rule" id="MF_00963"/>
    </source>
</evidence>
<name>B1ZQW8_OPITP</name>
<dbReference type="InterPro" id="IPR028630">
    <property type="entry name" value="Sigma70_RpoD"/>
</dbReference>
<dbReference type="Gene3D" id="1.10.220.120">
    <property type="entry name" value="Sigma-70 factor, region 1.1"/>
    <property type="match status" value="1"/>
</dbReference>
<dbReference type="FunFam" id="1.10.601.10:FF:000001">
    <property type="entry name" value="RNA polymerase sigma factor SigA"/>
    <property type="match status" value="1"/>
</dbReference>
<dbReference type="Gene3D" id="1.10.10.10">
    <property type="entry name" value="Winged helix-like DNA-binding domain superfamily/Winged helix DNA-binding domain"/>
    <property type="match status" value="2"/>
</dbReference>
<dbReference type="Pfam" id="PF04542">
    <property type="entry name" value="Sigma70_r2"/>
    <property type="match status" value="1"/>
</dbReference>
<protein>
    <recommendedName>
        <fullName evidence="6">RNA polymerase sigma factor SigA</fullName>
    </recommendedName>
</protein>
<evidence type="ECO:0000259" key="9">
    <source>
        <dbReference type="PROSITE" id="PS00716"/>
    </source>
</evidence>
<comment type="subcellular location">
    <subcellularLocation>
        <location evidence="6">Cytoplasm</location>
    </subcellularLocation>
</comment>
<gene>
    <name evidence="6" type="primary">sigA</name>
    <name evidence="10" type="ordered locus">Oter_4595</name>
</gene>
<dbReference type="HAMAP" id="MF_00963">
    <property type="entry name" value="Sigma70_RpoD_SigA"/>
    <property type="match status" value="1"/>
</dbReference>
<dbReference type="GO" id="GO:0003677">
    <property type="term" value="F:DNA binding"/>
    <property type="evidence" value="ECO:0007669"/>
    <property type="project" value="UniProtKB-UniRule"/>
</dbReference>
<comment type="subunit">
    <text evidence="6">Interacts transiently with the RNA polymerase catalytic core.</text>
</comment>
<dbReference type="EMBL" id="CP001032">
    <property type="protein sequence ID" value="ACB77866.1"/>
    <property type="molecule type" value="Genomic_DNA"/>
</dbReference>
<evidence type="ECO:0000256" key="7">
    <source>
        <dbReference type="SAM" id="MobiDB-lite"/>
    </source>
</evidence>
<dbReference type="PRINTS" id="PR00046">
    <property type="entry name" value="SIGMA70FCT"/>
</dbReference>
<dbReference type="Pfam" id="PF00140">
    <property type="entry name" value="Sigma70_r1_2"/>
    <property type="match status" value="1"/>
</dbReference>
<sequence length="640" mass="73217">MSRKAKSAAADTHSEAVEAVIEKTASAPTEAATGPDIPAGGINDKIRHLIRLSKEQGYLTFDDINEALPESVENQEEIDNVLSILQNLEIEILEPDQVDDYKQRMEEAEEEESRSSQHDILDDPVRMYLKQMGQVPLLTREQEVEISKRIENAELKAQEALFQATIIGNYIVTLGQKLIDRQERFDRVVIDKKIDSRESYFKGLEKLVLSTRKAEEAVADSWQEYLKAKSDAERKKVMAKHKKRETTLRSHFGKFFFKLKVYEEFLEQLRPVLEEIESLDQQLERAKHPKSKKDATIDTKVIQHRLKQIETIHRIDPAELLKVVTQTRVHVREAHQAKTEMVEANLRLVISIAKKYTNRGLSFLDLIQEGNMGLMKAVEKFEYRRGYKFSTYATWWIRQAITRSIADQARTIRIPVHMIETLNKVMQVQKQLLQEYGHEPTPEEVADEMNLPVERVQQIMKMAQQPISLQSPVGDGDDTSFGDFIEDKSAENPYDMTAFSLLREKIIDVLDSLTERERRVLSLRFGLIDGYSRTLEEVGKQFKVTRERIRQIEAKALRKMRHPTRIRQLHGFFDAEQIDNAQNLMKVAATSGLPNRQPPVPGLPGRPALPSGLPQRPATPSGSSAANLPPVLPRPTPLKP</sequence>
<keyword evidence="5 6" id="KW-0804">Transcription</keyword>
<dbReference type="HOGENOM" id="CLU_014793_7_2_0"/>
<keyword evidence="11" id="KW-1185">Reference proteome</keyword>
<evidence type="ECO:0000256" key="5">
    <source>
        <dbReference type="ARBA" id="ARBA00023163"/>
    </source>
</evidence>
<dbReference type="SUPFAM" id="SSF88659">
    <property type="entry name" value="Sigma3 and sigma4 domains of RNA polymerase sigma factors"/>
    <property type="match status" value="2"/>
</dbReference>
<evidence type="ECO:0000259" key="8">
    <source>
        <dbReference type="PROSITE" id="PS00715"/>
    </source>
</evidence>
<dbReference type="InterPro" id="IPR007624">
    <property type="entry name" value="RNA_pol_sigma70_r3"/>
</dbReference>
<dbReference type="InterPro" id="IPR007127">
    <property type="entry name" value="RNA_pol_sigma_70_r1_1"/>
</dbReference>
<dbReference type="PROSITE" id="PS00715">
    <property type="entry name" value="SIGMA70_1"/>
    <property type="match status" value="1"/>
</dbReference>
<evidence type="ECO:0000313" key="11">
    <source>
        <dbReference type="Proteomes" id="UP000007013"/>
    </source>
</evidence>